<sequence length="518" mass="57649">MRSLWAELKAFADFQIGLPDLSVAGSAAHFEVVRQWLHECDNKHHHERSAPTDYSTDEDTLLPTRLLDVGISDSADDTIRLWETEPSDTGLYVALSHPWGAPPYFCTYISNLGARLSGISVASLPATFRHAVAATRALGVRHLWIDSVCIVQGPDGDFGAEAKRMERVFRGAYCVLAASCALGQDGGFLKPRRGRDYVPLRSREGEGPFYVCENVDDFDAHALRGHLNSRGWVLQEHALARRTVFFTEHQTYWECGAGVQCETGTRMSNLRAAFLGDTHFPQMILSASKGEHIVRYQNLYAQYSRLGLSRPSDRLYAINGLQTRLLRAFRTTEGGFGLFDEGPVLRGHLRRSLLWRRGEDVERLEPIGFPGTSESPPSWSWMAYTGGIDYLEPVFDKTSWKPLASPWTRPGWADAPTKPLREGGGLTLEGMAERFDLTRARGLDEALLVFDRPEEANSPLLHCVVLGASGGDADGRRYVLVVTPMSEIEGNFATWARVGAGYLTARCLERNQTRIVIC</sequence>
<feature type="domain" description="Heterokaryon incompatibility" evidence="1">
    <location>
        <begin position="92"/>
        <end position="236"/>
    </location>
</feature>
<dbReference type="EMBL" id="JAWRVE010000043">
    <property type="protein sequence ID" value="KAL1868946.1"/>
    <property type="molecule type" value="Genomic_DNA"/>
</dbReference>
<dbReference type="PANTHER" id="PTHR33112">
    <property type="entry name" value="DOMAIN PROTEIN, PUTATIVE-RELATED"/>
    <property type="match status" value="1"/>
</dbReference>
<reference evidence="2 3" key="1">
    <citation type="journal article" date="2024" name="IMA Fungus">
        <title>IMA Genome - F19 : A genome assembly and annotation guide to empower mycologists, including annotated draft genome sequences of Ceratocystis pirilliformis, Diaporthe australafricana, Fusarium ophioides, Paecilomyces lecythidis, and Sporothrix stenoceras.</title>
        <authorList>
            <person name="Aylward J."/>
            <person name="Wilson A.M."/>
            <person name="Visagie C.M."/>
            <person name="Spraker J."/>
            <person name="Barnes I."/>
            <person name="Buitendag C."/>
            <person name="Ceriani C."/>
            <person name="Del Mar Angel L."/>
            <person name="du Plessis D."/>
            <person name="Fuchs T."/>
            <person name="Gasser K."/>
            <person name="Kramer D."/>
            <person name="Li W."/>
            <person name="Munsamy K."/>
            <person name="Piso A."/>
            <person name="Price J.L."/>
            <person name="Sonnekus B."/>
            <person name="Thomas C."/>
            <person name="van der Nest A."/>
            <person name="van Dijk A."/>
            <person name="van Heerden A."/>
            <person name="van Vuuren N."/>
            <person name="Yilmaz N."/>
            <person name="Duong T.A."/>
            <person name="van der Merwe N.A."/>
            <person name="Wingfield M.J."/>
            <person name="Wingfield B.D."/>
        </authorList>
    </citation>
    <scope>NUCLEOTIDE SEQUENCE [LARGE SCALE GENOMIC DNA]</scope>
    <source>
        <strain evidence="2 3">CMW 18300</strain>
    </source>
</reference>
<protein>
    <recommendedName>
        <fullName evidence="1">Heterokaryon incompatibility domain-containing protein</fullName>
    </recommendedName>
</protein>
<gene>
    <name evidence="2" type="ORF">Daus18300_005782</name>
</gene>
<evidence type="ECO:0000313" key="2">
    <source>
        <dbReference type="EMBL" id="KAL1868946.1"/>
    </source>
</evidence>
<dbReference type="Pfam" id="PF06985">
    <property type="entry name" value="HET"/>
    <property type="match status" value="1"/>
</dbReference>
<evidence type="ECO:0000259" key="1">
    <source>
        <dbReference type="Pfam" id="PF06985"/>
    </source>
</evidence>
<organism evidence="2 3">
    <name type="scientific">Diaporthe australafricana</name>
    <dbReference type="NCBI Taxonomy" id="127596"/>
    <lineage>
        <taxon>Eukaryota</taxon>
        <taxon>Fungi</taxon>
        <taxon>Dikarya</taxon>
        <taxon>Ascomycota</taxon>
        <taxon>Pezizomycotina</taxon>
        <taxon>Sordariomycetes</taxon>
        <taxon>Sordariomycetidae</taxon>
        <taxon>Diaporthales</taxon>
        <taxon>Diaporthaceae</taxon>
        <taxon>Diaporthe</taxon>
    </lineage>
</organism>
<comment type="caution">
    <text evidence="2">The sequence shown here is derived from an EMBL/GenBank/DDBJ whole genome shotgun (WGS) entry which is preliminary data.</text>
</comment>
<proteinExistence type="predicted"/>
<dbReference type="Proteomes" id="UP001583177">
    <property type="component" value="Unassembled WGS sequence"/>
</dbReference>
<dbReference type="InterPro" id="IPR010730">
    <property type="entry name" value="HET"/>
</dbReference>
<keyword evidence="3" id="KW-1185">Reference proteome</keyword>
<name>A0ABR3WZS1_9PEZI</name>
<accession>A0ABR3WZS1</accession>
<dbReference type="PANTHER" id="PTHR33112:SF10">
    <property type="entry name" value="TOL"/>
    <property type="match status" value="1"/>
</dbReference>
<evidence type="ECO:0000313" key="3">
    <source>
        <dbReference type="Proteomes" id="UP001583177"/>
    </source>
</evidence>